<sequence length="355" mass="39694">MNGQKPLIRSLAQRWIVWDVIDLKAEFKLVGTTWVFWVKTNHSKEVIEYKAQLCVQGFSQTPSMDFGKTYAPTGRLNSLRCLISHAVLNNLSFHQVDVKLAFLNAPLTEVVYLSIPQGLDIDKRKYCLCLKKAIYGLKQAPLSWYNSLKALLTELGFSVCISDPCVFFRAGDSPIWLYVHVDDIAIFIQDVSTFKGELKAKFNIKDIGVSYLILGIKVSSLPSCISLDQGHFIESLVELYGMNYSKKMATPLLPNTYFLPASKDEVVKFNALGVNYRSMVGSINYLSTGTRPDISQAVSSLSQFLEKPGYSHWQAFLHVLRYLEGTSDVGLVYSKSSLSGIEAYSDADWGNCVGT</sequence>
<name>A0A9Q3GWL3_9BASI</name>
<dbReference type="Pfam" id="PF07727">
    <property type="entry name" value="RVT_2"/>
    <property type="match status" value="1"/>
</dbReference>
<comment type="caution">
    <text evidence="2">The sequence shown here is derived from an EMBL/GenBank/DDBJ whole genome shotgun (WGS) entry which is preliminary data.</text>
</comment>
<feature type="domain" description="Reverse transcriptase Ty1/copia-type" evidence="1">
    <location>
        <begin position="17"/>
        <end position="253"/>
    </location>
</feature>
<organism evidence="2 3">
    <name type="scientific">Austropuccinia psidii MF-1</name>
    <dbReference type="NCBI Taxonomy" id="1389203"/>
    <lineage>
        <taxon>Eukaryota</taxon>
        <taxon>Fungi</taxon>
        <taxon>Dikarya</taxon>
        <taxon>Basidiomycota</taxon>
        <taxon>Pucciniomycotina</taxon>
        <taxon>Pucciniomycetes</taxon>
        <taxon>Pucciniales</taxon>
        <taxon>Sphaerophragmiaceae</taxon>
        <taxon>Austropuccinia</taxon>
    </lineage>
</organism>
<dbReference type="EMBL" id="AVOT02006454">
    <property type="protein sequence ID" value="MBW0481614.1"/>
    <property type="molecule type" value="Genomic_DNA"/>
</dbReference>
<dbReference type="AlphaFoldDB" id="A0A9Q3GWL3"/>
<dbReference type="OrthoDB" id="3344688at2759"/>
<proteinExistence type="predicted"/>
<dbReference type="PANTHER" id="PTHR11439">
    <property type="entry name" value="GAG-POL-RELATED RETROTRANSPOSON"/>
    <property type="match status" value="1"/>
</dbReference>
<evidence type="ECO:0000313" key="2">
    <source>
        <dbReference type="EMBL" id="MBW0481614.1"/>
    </source>
</evidence>
<keyword evidence="3" id="KW-1185">Reference proteome</keyword>
<dbReference type="InterPro" id="IPR013103">
    <property type="entry name" value="RVT_2"/>
</dbReference>
<reference evidence="2" key="1">
    <citation type="submission" date="2021-03" db="EMBL/GenBank/DDBJ databases">
        <title>Draft genome sequence of rust myrtle Austropuccinia psidii MF-1, a brazilian biotype.</title>
        <authorList>
            <person name="Quecine M.C."/>
            <person name="Pachon D.M.R."/>
            <person name="Bonatelli M.L."/>
            <person name="Correr F.H."/>
            <person name="Franceschini L.M."/>
            <person name="Leite T.F."/>
            <person name="Margarido G.R.A."/>
            <person name="Almeida C.A."/>
            <person name="Ferrarezi J.A."/>
            <person name="Labate C.A."/>
        </authorList>
    </citation>
    <scope>NUCLEOTIDE SEQUENCE</scope>
    <source>
        <strain evidence="2">MF-1</strain>
    </source>
</reference>
<dbReference type="SUPFAM" id="SSF56672">
    <property type="entry name" value="DNA/RNA polymerases"/>
    <property type="match status" value="1"/>
</dbReference>
<evidence type="ECO:0000259" key="1">
    <source>
        <dbReference type="Pfam" id="PF07727"/>
    </source>
</evidence>
<dbReference type="PANTHER" id="PTHR11439:SF483">
    <property type="entry name" value="PEPTIDE SYNTHASE GLIP-LIKE, PUTATIVE (AFU_ORTHOLOGUE AFUA_3G12920)-RELATED"/>
    <property type="match status" value="1"/>
</dbReference>
<protein>
    <recommendedName>
        <fullName evidence="1">Reverse transcriptase Ty1/copia-type domain-containing protein</fullName>
    </recommendedName>
</protein>
<dbReference type="InterPro" id="IPR043502">
    <property type="entry name" value="DNA/RNA_pol_sf"/>
</dbReference>
<evidence type="ECO:0000313" key="3">
    <source>
        <dbReference type="Proteomes" id="UP000765509"/>
    </source>
</evidence>
<accession>A0A9Q3GWL3</accession>
<gene>
    <name evidence="2" type="ORF">O181_021329</name>
</gene>
<dbReference type="Proteomes" id="UP000765509">
    <property type="component" value="Unassembled WGS sequence"/>
</dbReference>